<accession>A0ABP0Q512</accession>
<comment type="caution">
    <text evidence="2">The sequence shown here is derived from an EMBL/GenBank/DDBJ whole genome shotgun (WGS) entry which is preliminary data.</text>
</comment>
<evidence type="ECO:0000313" key="3">
    <source>
        <dbReference type="Proteomes" id="UP001642464"/>
    </source>
</evidence>
<dbReference type="Pfam" id="PF02996">
    <property type="entry name" value="Prefoldin"/>
    <property type="match status" value="1"/>
</dbReference>
<dbReference type="InterPro" id="IPR004127">
    <property type="entry name" value="Prefoldin_subunit_alpha"/>
</dbReference>
<dbReference type="Gene3D" id="1.10.287.370">
    <property type="match status" value="1"/>
</dbReference>
<sequence>MNTRYQSMSAAMNRYKESLRSVKMIRDAQDGQKLLVPMTGSLYAPGALTNTTHVTIEIGTGFFVKKKIPDAMEFLERKITALQGFIERVGVNIMAQQNNLQQVDDIFNIRLKQAKEQSDQALAAAK</sequence>
<dbReference type="PANTHER" id="PTHR12674">
    <property type="entry name" value="PREFOLDIN SUBUNIT 5"/>
    <property type="match status" value="1"/>
</dbReference>
<keyword evidence="3" id="KW-1185">Reference proteome</keyword>
<protein>
    <submittedName>
        <fullName evidence="2">Prefoldin subunit 5 (EIG-1) (Myc modulator 1) (c-Myc-binding protein Mm-1)</fullName>
    </submittedName>
</protein>
<dbReference type="SUPFAM" id="SSF46579">
    <property type="entry name" value="Prefoldin"/>
    <property type="match status" value="1"/>
</dbReference>
<dbReference type="PANTHER" id="PTHR12674:SF2">
    <property type="entry name" value="PREFOLDIN SUBUNIT 5"/>
    <property type="match status" value="1"/>
</dbReference>
<name>A0ABP0Q512_9DINO</name>
<dbReference type="EMBL" id="CAXAMM010038916">
    <property type="protein sequence ID" value="CAK9082085.1"/>
    <property type="molecule type" value="Genomic_DNA"/>
</dbReference>
<dbReference type="Proteomes" id="UP001642464">
    <property type="component" value="Unassembled WGS sequence"/>
</dbReference>
<dbReference type="InterPro" id="IPR011599">
    <property type="entry name" value="PFD_alpha_archaea"/>
</dbReference>
<dbReference type="InterPro" id="IPR009053">
    <property type="entry name" value="Prefoldin"/>
</dbReference>
<evidence type="ECO:0000313" key="2">
    <source>
        <dbReference type="EMBL" id="CAK9082085.1"/>
    </source>
</evidence>
<organism evidence="2 3">
    <name type="scientific">Durusdinium trenchii</name>
    <dbReference type="NCBI Taxonomy" id="1381693"/>
    <lineage>
        <taxon>Eukaryota</taxon>
        <taxon>Sar</taxon>
        <taxon>Alveolata</taxon>
        <taxon>Dinophyceae</taxon>
        <taxon>Suessiales</taxon>
        <taxon>Symbiodiniaceae</taxon>
        <taxon>Durusdinium</taxon>
    </lineage>
</organism>
<gene>
    <name evidence="2" type="ORF">SCF082_LOCUS39033</name>
</gene>
<dbReference type="CDD" id="cd23157">
    <property type="entry name" value="Prefoldin_5"/>
    <property type="match status" value="1"/>
</dbReference>
<reference evidence="2 3" key="1">
    <citation type="submission" date="2024-02" db="EMBL/GenBank/DDBJ databases">
        <authorList>
            <person name="Chen Y."/>
            <person name="Shah S."/>
            <person name="Dougan E. K."/>
            <person name="Thang M."/>
            <person name="Chan C."/>
        </authorList>
    </citation>
    <scope>NUCLEOTIDE SEQUENCE [LARGE SCALE GENOMIC DNA]</scope>
</reference>
<dbReference type="NCBIfam" id="TIGR00293">
    <property type="entry name" value="prefoldin subunit alpha"/>
    <property type="match status" value="1"/>
</dbReference>
<proteinExistence type="inferred from homology"/>
<comment type="similarity">
    <text evidence="1">Belongs to the prefoldin subunit alpha family.</text>
</comment>
<evidence type="ECO:0000256" key="1">
    <source>
        <dbReference type="ARBA" id="ARBA00010048"/>
    </source>
</evidence>